<gene>
    <name evidence="1" type="ORF">FOB19_05070</name>
</gene>
<protein>
    <submittedName>
        <fullName evidence="1">Uncharacterized protein</fullName>
    </submittedName>
</protein>
<dbReference type="RefSeq" id="WP_044111062.1">
    <property type="nucleotide sequence ID" value="NZ_CP054803.1"/>
</dbReference>
<reference evidence="1 2" key="1">
    <citation type="submission" date="2019-11" db="EMBL/GenBank/DDBJ databases">
        <title>FDA dAtabase for Regulatory Grade micrObial Sequences (FDA-ARGOS): Supporting development and validation of Infectious Disease Dx tests.</title>
        <authorList>
            <person name="Patel R."/>
            <person name="Rucinski S."/>
            <person name="Tallon L."/>
            <person name="Sadzewicz L."/>
            <person name="Vavikolanu K."/>
            <person name="Mehta A."/>
            <person name="Aluvathingal J."/>
            <person name="Nadendla S."/>
            <person name="Nandy P."/>
            <person name="Geyer C."/>
            <person name="Yan Y."/>
            <person name="Sichtig H."/>
        </authorList>
    </citation>
    <scope>NUCLEOTIDE SEQUENCE [LARGE SCALE GENOMIC DNA]</scope>
    <source>
        <strain evidence="1 2">FDAARGOS_557</strain>
    </source>
</reference>
<dbReference type="Proteomes" id="UP000509126">
    <property type="component" value="Chromosome"/>
</dbReference>
<evidence type="ECO:0000313" key="1">
    <source>
        <dbReference type="EMBL" id="QKU20850.1"/>
    </source>
</evidence>
<organism evidence="1 2">
    <name type="scientific">Acinetobacter lwoffii</name>
    <dbReference type="NCBI Taxonomy" id="28090"/>
    <lineage>
        <taxon>Bacteria</taxon>
        <taxon>Pseudomonadati</taxon>
        <taxon>Pseudomonadota</taxon>
        <taxon>Gammaproteobacteria</taxon>
        <taxon>Moraxellales</taxon>
        <taxon>Moraxellaceae</taxon>
        <taxon>Acinetobacter</taxon>
    </lineage>
</organism>
<dbReference type="GeneID" id="69584246"/>
<sequence length="107" mass="12439">MASAEDLKQYNLITYILYILGFFLGLTPFIAIVMNYIKRDEMRGTWLESHVDWQIKTFWISLLGYIVGGLLTVILIGFLIVFLVFIWHIYRLVKGLIALNNNQPIEA</sequence>
<dbReference type="EMBL" id="CP054803">
    <property type="protein sequence ID" value="QKU20850.1"/>
    <property type="molecule type" value="Genomic_DNA"/>
</dbReference>
<evidence type="ECO:0000313" key="2">
    <source>
        <dbReference type="Proteomes" id="UP000509126"/>
    </source>
</evidence>
<proteinExistence type="predicted"/>
<accession>A0A3D0T981</accession>
<dbReference type="AlphaFoldDB" id="A0A3D0T981"/>
<name>A0A3D0T981_ACILW</name>